<sequence>MRSLQIHSIKDLSSIAPKPSTRLWPPCGQAGRQSYVSALSQLPILQHGVNNLDSSRHN</sequence>
<comment type="caution">
    <text evidence="1">The sequence shown here is derived from an EMBL/GenBank/DDBJ whole genome shotgun (WGS) entry which is preliminary data.</text>
</comment>
<evidence type="ECO:0000313" key="2">
    <source>
        <dbReference type="Proteomes" id="UP000828390"/>
    </source>
</evidence>
<gene>
    <name evidence="1" type="ORF">DPMN_143294</name>
</gene>
<name>A0A9D4GG40_DREPO</name>
<evidence type="ECO:0000313" key="1">
    <source>
        <dbReference type="EMBL" id="KAH3814783.1"/>
    </source>
</evidence>
<proteinExistence type="predicted"/>
<accession>A0A9D4GG40</accession>
<reference evidence="1" key="2">
    <citation type="submission" date="2020-11" db="EMBL/GenBank/DDBJ databases">
        <authorList>
            <person name="McCartney M.A."/>
            <person name="Auch B."/>
            <person name="Kono T."/>
            <person name="Mallez S."/>
            <person name="Becker A."/>
            <person name="Gohl D.M."/>
            <person name="Silverstein K.A.T."/>
            <person name="Koren S."/>
            <person name="Bechman K.B."/>
            <person name="Herman A."/>
            <person name="Abrahante J.E."/>
            <person name="Garbe J."/>
        </authorList>
    </citation>
    <scope>NUCLEOTIDE SEQUENCE</scope>
    <source>
        <strain evidence="1">Duluth1</strain>
        <tissue evidence="1">Whole animal</tissue>
    </source>
</reference>
<reference evidence="1" key="1">
    <citation type="journal article" date="2019" name="bioRxiv">
        <title>The Genome of the Zebra Mussel, Dreissena polymorpha: A Resource for Invasive Species Research.</title>
        <authorList>
            <person name="McCartney M.A."/>
            <person name="Auch B."/>
            <person name="Kono T."/>
            <person name="Mallez S."/>
            <person name="Zhang Y."/>
            <person name="Obille A."/>
            <person name="Becker A."/>
            <person name="Abrahante J.E."/>
            <person name="Garbe J."/>
            <person name="Badalamenti J.P."/>
            <person name="Herman A."/>
            <person name="Mangelson H."/>
            <person name="Liachko I."/>
            <person name="Sullivan S."/>
            <person name="Sone E.D."/>
            <person name="Koren S."/>
            <person name="Silverstein K.A.T."/>
            <person name="Beckman K.B."/>
            <person name="Gohl D.M."/>
        </authorList>
    </citation>
    <scope>NUCLEOTIDE SEQUENCE</scope>
    <source>
        <strain evidence="1">Duluth1</strain>
        <tissue evidence="1">Whole animal</tissue>
    </source>
</reference>
<protein>
    <submittedName>
        <fullName evidence="1">Uncharacterized protein</fullName>
    </submittedName>
</protein>
<keyword evidence="2" id="KW-1185">Reference proteome</keyword>
<organism evidence="1 2">
    <name type="scientific">Dreissena polymorpha</name>
    <name type="common">Zebra mussel</name>
    <name type="synonym">Mytilus polymorpha</name>
    <dbReference type="NCBI Taxonomy" id="45954"/>
    <lineage>
        <taxon>Eukaryota</taxon>
        <taxon>Metazoa</taxon>
        <taxon>Spiralia</taxon>
        <taxon>Lophotrochozoa</taxon>
        <taxon>Mollusca</taxon>
        <taxon>Bivalvia</taxon>
        <taxon>Autobranchia</taxon>
        <taxon>Heteroconchia</taxon>
        <taxon>Euheterodonta</taxon>
        <taxon>Imparidentia</taxon>
        <taxon>Neoheterodontei</taxon>
        <taxon>Myida</taxon>
        <taxon>Dreissenoidea</taxon>
        <taxon>Dreissenidae</taxon>
        <taxon>Dreissena</taxon>
    </lineage>
</organism>
<dbReference type="AlphaFoldDB" id="A0A9D4GG40"/>
<dbReference type="Proteomes" id="UP000828390">
    <property type="component" value="Unassembled WGS sequence"/>
</dbReference>
<dbReference type="EMBL" id="JAIWYP010000006">
    <property type="protein sequence ID" value="KAH3814783.1"/>
    <property type="molecule type" value="Genomic_DNA"/>
</dbReference>